<dbReference type="Gene3D" id="3.30.110.40">
    <property type="entry name" value="TusA-like domain"/>
    <property type="match status" value="1"/>
</dbReference>
<dbReference type="InterPro" id="IPR001455">
    <property type="entry name" value="TusA-like"/>
</dbReference>
<name>Q1JXD8_DESA6</name>
<dbReference type="OrthoDB" id="9801500at2"/>
<dbReference type="InterPro" id="IPR019870">
    <property type="entry name" value="Se_metab_YedF"/>
</dbReference>
<dbReference type="NCBIfam" id="TIGR03527">
    <property type="entry name" value="selenium_YedF"/>
    <property type="match status" value="1"/>
</dbReference>
<organism evidence="2 3">
    <name type="scientific">Desulfuromonas acetoxidans (strain DSM 684 / 11070)</name>
    <dbReference type="NCBI Taxonomy" id="281689"/>
    <lineage>
        <taxon>Bacteria</taxon>
        <taxon>Pseudomonadati</taxon>
        <taxon>Thermodesulfobacteriota</taxon>
        <taxon>Desulfuromonadia</taxon>
        <taxon>Desulfuromonadales</taxon>
        <taxon>Desulfuromonadaceae</taxon>
        <taxon>Desulfuromonas</taxon>
    </lineage>
</organism>
<dbReference type="InterPro" id="IPR027396">
    <property type="entry name" value="DsrEFH-like"/>
</dbReference>
<protein>
    <recommendedName>
        <fullName evidence="1">UPF0033 domain-containing protein</fullName>
    </recommendedName>
</protein>
<comment type="caution">
    <text evidence="2">The sequence shown here is derived from an EMBL/GenBank/DDBJ whole genome shotgun (WGS) entry which is preliminary data.</text>
</comment>
<dbReference type="EMBL" id="AAEW02000016">
    <property type="protein sequence ID" value="EAT14854.1"/>
    <property type="molecule type" value="Genomic_DNA"/>
</dbReference>
<evidence type="ECO:0000313" key="3">
    <source>
        <dbReference type="Proteomes" id="UP000005695"/>
    </source>
</evidence>
<dbReference type="SUPFAM" id="SSF64307">
    <property type="entry name" value="SirA-like"/>
    <property type="match status" value="1"/>
</dbReference>
<dbReference type="Proteomes" id="UP000005695">
    <property type="component" value="Unassembled WGS sequence"/>
</dbReference>
<evidence type="ECO:0000313" key="2">
    <source>
        <dbReference type="EMBL" id="EAT14854.1"/>
    </source>
</evidence>
<gene>
    <name evidence="2" type="ORF">Dace_0862</name>
</gene>
<feature type="domain" description="UPF0033" evidence="1">
    <location>
        <begin position="2"/>
        <end position="62"/>
    </location>
</feature>
<sequence>MKILDCRELQCPRPVLETRKQILAHPDEPVQVRVGNDIAQANVTRLATKEGFAVTATSKGDEIVLDLTPQETPQVVETQAPPATTKKITQDTVVYIASACMGRGNDELGEVLMRNFICTLLESSQLPSTMLFVNGGVKLTCEGSAVLEPLQRLEESGVTINVCGLCLEFYELKDQLKVGQVSNMLDTVEAMQQADRIIQP</sequence>
<keyword evidence="3" id="KW-1185">Reference proteome</keyword>
<dbReference type="Gene3D" id="3.40.1260.10">
    <property type="entry name" value="DsrEFH-like"/>
    <property type="match status" value="1"/>
</dbReference>
<reference evidence="2" key="1">
    <citation type="submission" date="2006-05" db="EMBL/GenBank/DDBJ databases">
        <title>Annotation of the draft genome assembly of Desulfuromonas acetoxidans DSM 684.</title>
        <authorList>
            <consortium name="US DOE Joint Genome Institute (JGI-ORNL)"/>
            <person name="Larimer F."/>
            <person name="Land M."/>
            <person name="Hauser L."/>
        </authorList>
    </citation>
    <scope>NUCLEOTIDE SEQUENCE [LARGE SCALE GENOMIC DNA]</scope>
    <source>
        <strain evidence="2">DSM 684</strain>
    </source>
</reference>
<dbReference type="Pfam" id="PF01206">
    <property type="entry name" value="TusA"/>
    <property type="match status" value="1"/>
</dbReference>
<dbReference type="RefSeq" id="WP_006001935.1">
    <property type="nucleotide sequence ID" value="NZ_AAEW02000016.1"/>
</dbReference>
<accession>Q1JXD8</accession>
<dbReference type="AlphaFoldDB" id="Q1JXD8"/>
<evidence type="ECO:0000259" key="1">
    <source>
        <dbReference type="Pfam" id="PF01206"/>
    </source>
</evidence>
<proteinExistence type="predicted"/>
<dbReference type="InterPro" id="IPR036868">
    <property type="entry name" value="TusA-like_sf"/>
</dbReference>
<dbReference type="Pfam" id="PF02635">
    <property type="entry name" value="DsrE"/>
    <property type="match status" value="1"/>
</dbReference>
<dbReference type="InterPro" id="IPR003787">
    <property type="entry name" value="Sulphur_relay_DsrE/F-like"/>
</dbReference>
<dbReference type="SUPFAM" id="SSF75169">
    <property type="entry name" value="DsrEFH-like"/>
    <property type="match status" value="1"/>
</dbReference>
<reference evidence="2" key="2">
    <citation type="submission" date="2006-05" db="EMBL/GenBank/DDBJ databases">
        <title>Sequencing of the draft genome and assembly of Desulfuromonas acetoxidans DSM 684.</title>
        <authorList>
            <consortium name="US DOE Joint Genome Institute (JGI-PGF)"/>
            <person name="Copeland A."/>
            <person name="Lucas S."/>
            <person name="Lapidus A."/>
            <person name="Barry K."/>
            <person name="Detter J.C."/>
            <person name="Glavina del Rio T."/>
            <person name="Hammon N."/>
            <person name="Israni S."/>
            <person name="Dalin E."/>
            <person name="Tice H."/>
            <person name="Bruce D."/>
            <person name="Pitluck S."/>
            <person name="Richardson P."/>
        </authorList>
    </citation>
    <scope>NUCLEOTIDE SEQUENCE [LARGE SCALE GENOMIC DNA]</scope>
    <source>
        <strain evidence="2">DSM 684</strain>
    </source>
</reference>